<dbReference type="Proteomes" id="UP001604277">
    <property type="component" value="Unassembled WGS sequence"/>
</dbReference>
<organism evidence="1 2">
    <name type="scientific">Forsythia ovata</name>
    <dbReference type="NCBI Taxonomy" id="205694"/>
    <lineage>
        <taxon>Eukaryota</taxon>
        <taxon>Viridiplantae</taxon>
        <taxon>Streptophyta</taxon>
        <taxon>Embryophyta</taxon>
        <taxon>Tracheophyta</taxon>
        <taxon>Spermatophyta</taxon>
        <taxon>Magnoliopsida</taxon>
        <taxon>eudicotyledons</taxon>
        <taxon>Gunneridae</taxon>
        <taxon>Pentapetalae</taxon>
        <taxon>asterids</taxon>
        <taxon>lamiids</taxon>
        <taxon>Lamiales</taxon>
        <taxon>Oleaceae</taxon>
        <taxon>Forsythieae</taxon>
        <taxon>Forsythia</taxon>
    </lineage>
</organism>
<comment type="caution">
    <text evidence="1">The sequence shown here is derived from an EMBL/GenBank/DDBJ whole genome shotgun (WGS) entry which is preliminary data.</text>
</comment>
<keyword evidence="2" id="KW-1185">Reference proteome</keyword>
<dbReference type="EMBL" id="JBFOLJ010000031">
    <property type="protein sequence ID" value="KAL2458202.1"/>
    <property type="molecule type" value="Genomic_DNA"/>
</dbReference>
<protein>
    <submittedName>
        <fullName evidence="1">Uncharacterized protein</fullName>
    </submittedName>
</protein>
<evidence type="ECO:0000313" key="1">
    <source>
        <dbReference type="EMBL" id="KAL2458202.1"/>
    </source>
</evidence>
<name>A0ABD1P2U6_9LAMI</name>
<dbReference type="AlphaFoldDB" id="A0ABD1P2U6"/>
<accession>A0ABD1P2U6</accession>
<evidence type="ECO:0000313" key="2">
    <source>
        <dbReference type="Proteomes" id="UP001604277"/>
    </source>
</evidence>
<gene>
    <name evidence="1" type="ORF">Fot_55865</name>
</gene>
<sequence>MSEIAIRVLCAGMSVAVSSLTQFSVSSAEGYAELVQQWYYPKQPQSSDRTGQLGRFPLILWQVAQKTAENAIHHCRVDEQVNKTVMAVSRAATAARVAAVKAVQKGSMENWKFGVRDFTSNT</sequence>
<reference evidence="2" key="1">
    <citation type="submission" date="2024-07" db="EMBL/GenBank/DDBJ databases">
        <title>Two chromosome-level genome assemblies of Korean endemic species Abeliophyllum distichum and Forsythia ovata (Oleaceae).</title>
        <authorList>
            <person name="Jang H."/>
        </authorList>
    </citation>
    <scope>NUCLEOTIDE SEQUENCE [LARGE SCALE GENOMIC DNA]</scope>
</reference>
<proteinExistence type="predicted"/>